<protein>
    <submittedName>
        <fullName evidence="8">MFS transporter</fullName>
    </submittedName>
</protein>
<dbReference type="PROSITE" id="PS50850">
    <property type="entry name" value="MFS"/>
    <property type="match status" value="1"/>
</dbReference>
<dbReference type="Pfam" id="PF07690">
    <property type="entry name" value="MFS_1"/>
    <property type="match status" value="1"/>
</dbReference>
<dbReference type="InterPro" id="IPR036259">
    <property type="entry name" value="MFS_trans_sf"/>
</dbReference>
<proteinExistence type="predicted"/>
<name>A0A918WS18_9ACTN</name>
<evidence type="ECO:0000256" key="5">
    <source>
        <dbReference type="SAM" id="MobiDB-lite"/>
    </source>
</evidence>
<keyword evidence="3 6" id="KW-1133">Transmembrane helix</keyword>
<feature type="transmembrane region" description="Helical" evidence="6">
    <location>
        <begin position="290"/>
        <end position="309"/>
    </location>
</feature>
<feature type="transmembrane region" description="Helical" evidence="6">
    <location>
        <begin position="77"/>
        <end position="99"/>
    </location>
</feature>
<dbReference type="RefSeq" id="WP_189820594.1">
    <property type="nucleotide sequence ID" value="NZ_BMVC01000001.1"/>
</dbReference>
<reference evidence="8" key="1">
    <citation type="journal article" date="2014" name="Int. J. Syst. Evol. Microbiol.">
        <title>Complete genome sequence of Corynebacterium casei LMG S-19264T (=DSM 44701T), isolated from a smear-ripened cheese.</title>
        <authorList>
            <consortium name="US DOE Joint Genome Institute (JGI-PGF)"/>
            <person name="Walter F."/>
            <person name="Albersmeier A."/>
            <person name="Kalinowski J."/>
            <person name="Ruckert C."/>
        </authorList>
    </citation>
    <scope>NUCLEOTIDE SEQUENCE</scope>
    <source>
        <strain evidence="8">JCM 4637</strain>
    </source>
</reference>
<dbReference type="InterPro" id="IPR020846">
    <property type="entry name" value="MFS_dom"/>
</dbReference>
<dbReference type="EMBL" id="BMVC01000001">
    <property type="protein sequence ID" value="GHC76559.1"/>
    <property type="molecule type" value="Genomic_DNA"/>
</dbReference>
<feature type="transmembrane region" description="Helical" evidence="6">
    <location>
        <begin position="37"/>
        <end position="65"/>
    </location>
</feature>
<keyword evidence="2 6" id="KW-0812">Transmembrane</keyword>
<feature type="transmembrane region" description="Helical" evidence="6">
    <location>
        <begin position="250"/>
        <end position="270"/>
    </location>
</feature>
<sequence length="441" mass="45796">MVTDRDAAAAGTALTRVTPAPDAQGTPVTPEDAPRSLVLGLAFAQLGLYLTVLTPVLVTLALRVAQLVPESERGGRLSLVLSVGAVLAMLGNPLFGALSDRTTGRFGRRRPWLLGGMAVALGGLTVVALGDSILTLTLGWAVAQLGCNAALCALASCLPDLIPEHQRGRVSGLVGMMISVAMVTGSFLAQLFHGSLLLAFLVPGAIGLVAVVYLASVMKDRPAAPGTFPPYRTKDFFGSFWISPRKHPDFARYFSARFMIFVADSCVTSYQVYFLMDRLGFSRSEVAQKMFLGTLIMVGSTVVGSLLGGNLSDRWGKRKPFVLASAALVAVALGMMAVTPSYGLFLLAMAVFGFGEGLYLSVDMAIGASVLPDKDSSAQGMGVLNIAIAFPQSLVPMIAPAVLAIGAGSADGGQNYGALFLFGALCAAGGAVAARLIRSVT</sequence>
<evidence type="ECO:0000256" key="6">
    <source>
        <dbReference type="SAM" id="Phobius"/>
    </source>
</evidence>
<feature type="transmembrane region" description="Helical" evidence="6">
    <location>
        <begin position="344"/>
        <end position="371"/>
    </location>
</feature>
<dbReference type="PANTHER" id="PTHR23528:SF1">
    <property type="entry name" value="MAJOR FACILITATOR SUPERFAMILY (MFS) PROFILE DOMAIN-CONTAINING PROTEIN"/>
    <property type="match status" value="1"/>
</dbReference>
<feature type="transmembrane region" description="Helical" evidence="6">
    <location>
        <begin position="170"/>
        <end position="189"/>
    </location>
</feature>
<feature type="transmembrane region" description="Helical" evidence="6">
    <location>
        <begin position="321"/>
        <end position="338"/>
    </location>
</feature>
<dbReference type="InterPro" id="IPR011701">
    <property type="entry name" value="MFS"/>
</dbReference>
<dbReference type="CDD" id="cd06174">
    <property type="entry name" value="MFS"/>
    <property type="match status" value="1"/>
</dbReference>
<comment type="subcellular location">
    <subcellularLocation>
        <location evidence="1">Cell membrane</location>
        <topology evidence="1">Multi-pass membrane protein</topology>
    </subcellularLocation>
</comment>
<evidence type="ECO:0000313" key="8">
    <source>
        <dbReference type="EMBL" id="GHC76559.1"/>
    </source>
</evidence>
<feature type="transmembrane region" description="Helical" evidence="6">
    <location>
        <begin position="383"/>
        <end position="410"/>
    </location>
</feature>
<evidence type="ECO:0000256" key="3">
    <source>
        <dbReference type="ARBA" id="ARBA00022989"/>
    </source>
</evidence>
<reference evidence="8" key="2">
    <citation type="submission" date="2020-09" db="EMBL/GenBank/DDBJ databases">
        <authorList>
            <person name="Sun Q."/>
            <person name="Ohkuma M."/>
        </authorList>
    </citation>
    <scope>NUCLEOTIDE SEQUENCE</scope>
    <source>
        <strain evidence="8">JCM 4637</strain>
    </source>
</reference>
<gene>
    <name evidence="8" type="primary">floR</name>
    <name evidence="8" type="ORF">GCM10010334_00270</name>
</gene>
<comment type="caution">
    <text evidence="8">The sequence shown here is derived from an EMBL/GenBank/DDBJ whole genome shotgun (WGS) entry which is preliminary data.</text>
</comment>
<dbReference type="GO" id="GO:0005886">
    <property type="term" value="C:plasma membrane"/>
    <property type="evidence" value="ECO:0007669"/>
    <property type="project" value="UniProtKB-SubCell"/>
</dbReference>
<evidence type="ECO:0000256" key="4">
    <source>
        <dbReference type="ARBA" id="ARBA00023136"/>
    </source>
</evidence>
<dbReference type="SUPFAM" id="SSF103473">
    <property type="entry name" value="MFS general substrate transporter"/>
    <property type="match status" value="1"/>
</dbReference>
<feature type="transmembrane region" description="Helical" evidence="6">
    <location>
        <begin position="111"/>
        <end position="130"/>
    </location>
</feature>
<accession>A0A918WS18</accession>
<dbReference type="AlphaFoldDB" id="A0A918WS18"/>
<feature type="transmembrane region" description="Helical" evidence="6">
    <location>
        <begin position="136"/>
        <end position="158"/>
    </location>
</feature>
<dbReference type="Gene3D" id="1.20.1250.20">
    <property type="entry name" value="MFS general substrate transporter like domains"/>
    <property type="match status" value="1"/>
</dbReference>
<evidence type="ECO:0000256" key="2">
    <source>
        <dbReference type="ARBA" id="ARBA00022692"/>
    </source>
</evidence>
<dbReference type="Proteomes" id="UP000638353">
    <property type="component" value="Unassembled WGS sequence"/>
</dbReference>
<organism evidence="8 9">
    <name type="scientific">Streptomyces finlayi</name>
    <dbReference type="NCBI Taxonomy" id="67296"/>
    <lineage>
        <taxon>Bacteria</taxon>
        <taxon>Bacillati</taxon>
        <taxon>Actinomycetota</taxon>
        <taxon>Actinomycetes</taxon>
        <taxon>Kitasatosporales</taxon>
        <taxon>Streptomycetaceae</taxon>
        <taxon>Streptomyces</taxon>
    </lineage>
</organism>
<feature type="domain" description="Major facilitator superfamily (MFS) profile" evidence="7">
    <location>
        <begin position="40"/>
        <end position="441"/>
    </location>
</feature>
<dbReference type="GO" id="GO:0022857">
    <property type="term" value="F:transmembrane transporter activity"/>
    <property type="evidence" value="ECO:0007669"/>
    <property type="project" value="InterPro"/>
</dbReference>
<evidence type="ECO:0000259" key="7">
    <source>
        <dbReference type="PROSITE" id="PS50850"/>
    </source>
</evidence>
<feature type="transmembrane region" description="Helical" evidence="6">
    <location>
        <begin position="416"/>
        <end position="437"/>
    </location>
</feature>
<evidence type="ECO:0000313" key="9">
    <source>
        <dbReference type="Proteomes" id="UP000638353"/>
    </source>
</evidence>
<keyword evidence="4 6" id="KW-0472">Membrane</keyword>
<feature type="region of interest" description="Disordered" evidence="5">
    <location>
        <begin position="1"/>
        <end position="31"/>
    </location>
</feature>
<evidence type="ECO:0000256" key="1">
    <source>
        <dbReference type="ARBA" id="ARBA00004651"/>
    </source>
</evidence>
<dbReference type="PANTHER" id="PTHR23528">
    <property type="match status" value="1"/>
</dbReference>
<feature type="transmembrane region" description="Helical" evidence="6">
    <location>
        <begin position="195"/>
        <end position="215"/>
    </location>
</feature>